<dbReference type="VEuPathDB" id="FungiDB:DFL_004443"/>
<reference evidence="1 2" key="1">
    <citation type="submission" date="2019-01" db="EMBL/GenBank/DDBJ databases">
        <title>Intercellular communication is required for trap formation in the nematode-trapping fungus Duddingtonia flagrans.</title>
        <authorList>
            <person name="Youssar L."/>
            <person name="Wernet V."/>
            <person name="Hensel N."/>
            <person name="Hildebrandt H.-G."/>
            <person name="Fischer R."/>
        </authorList>
    </citation>
    <scope>NUCLEOTIDE SEQUENCE [LARGE SCALE GENOMIC DNA]</scope>
    <source>
        <strain evidence="1 2">CBS H-5679</strain>
    </source>
</reference>
<dbReference type="GeneID" id="93586754"/>
<protein>
    <submittedName>
        <fullName evidence="1">Uncharacterized protein</fullName>
    </submittedName>
</protein>
<evidence type="ECO:0000313" key="2">
    <source>
        <dbReference type="Proteomes" id="UP000283090"/>
    </source>
</evidence>
<dbReference type="Proteomes" id="UP000283090">
    <property type="component" value="Unassembled WGS sequence"/>
</dbReference>
<keyword evidence="2" id="KW-1185">Reference proteome</keyword>
<organism evidence="1 2">
    <name type="scientific">Arthrobotrys flagrans</name>
    <name type="common">Nematode-trapping fungus</name>
    <name type="synonym">Trichothecium flagrans</name>
    <dbReference type="NCBI Taxonomy" id="97331"/>
    <lineage>
        <taxon>Eukaryota</taxon>
        <taxon>Fungi</taxon>
        <taxon>Dikarya</taxon>
        <taxon>Ascomycota</taxon>
        <taxon>Pezizomycotina</taxon>
        <taxon>Orbiliomycetes</taxon>
        <taxon>Orbiliales</taxon>
        <taxon>Orbiliaceae</taxon>
        <taxon>Arthrobotrys</taxon>
    </lineage>
</organism>
<name>A0A437A4X4_ARTFL</name>
<dbReference type="RefSeq" id="XP_067491697.1">
    <property type="nucleotide sequence ID" value="XM_067633539.1"/>
</dbReference>
<sequence length="310" mass="34296">MKEAGVNRVNISRPSPSENILAILSSIRRLTVGLSEQQLWMDPFSDNTPFPGSALARLLEYTKNTQISQRLCPSSGYKPVVIGDIDNNPPYGHKKELGPESLSKIFDQAAKCMEDPARRAWNLQTSFSPHILIIEFFVMVNGGGEFEINNASDVTSKVDPGRKRTIRVVARRVRVGPGAQENDVENLKSFIGRLMLENYCMKEMSIDVPHTSVSLLEFLFGIYKIKHPPVDIGATGEYYRRDYKIAIYSKTFARTIILYGAGVGSFPLRPSATFSGSDFNDIAPSRSLTATGSVTISLKVSQNTAITIIK</sequence>
<accession>A0A437A4X4</accession>
<comment type="caution">
    <text evidence="1">The sequence shown here is derived from an EMBL/GenBank/DDBJ whole genome shotgun (WGS) entry which is preliminary data.</text>
</comment>
<evidence type="ECO:0000313" key="1">
    <source>
        <dbReference type="EMBL" id="RVD86153.1"/>
    </source>
</evidence>
<gene>
    <name evidence="1" type="ORF">DFL_004443</name>
</gene>
<dbReference type="EMBL" id="SAEB01000006">
    <property type="protein sequence ID" value="RVD86153.1"/>
    <property type="molecule type" value="Genomic_DNA"/>
</dbReference>
<dbReference type="AlphaFoldDB" id="A0A437A4X4"/>
<proteinExistence type="predicted"/>